<proteinExistence type="predicted"/>
<dbReference type="AlphaFoldDB" id="A0A3S3RJE1"/>
<reference evidence="1 2" key="1">
    <citation type="submission" date="2019-01" db="EMBL/GenBank/DDBJ databases">
        <title>Flavobacterium sp. nov.,isolated from freshwater.</title>
        <authorList>
            <person name="Zhang R."/>
            <person name="Du Z.-J."/>
        </authorList>
    </citation>
    <scope>NUCLEOTIDE SEQUENCE [LARGE SCALE GENOMIC DNA]</scope>
    <source>
        <strain evidence="1 2">1E403</strain>
    </source>
</reference>
<dbReference type="Proteomes" id="UP000287527">
    <property type="component" value="Unassembled WGS sequence"/>
</dbReference>
<accession>A0A3S3RJE1</accession>
<keyword evidence="2" id="KW-1185">Reference proteome</keyword>
<dbReference type="OrthoDB" id="1352427at2"/>
<sequence>MAMFHVERFLKTLFTKGFFVFLVVILFTACITPRHTVEIHDYILLENGKEILGKDKGLTAFVFEGNKTKIPFQDFITSKYKLGLIYDIQYFIMVDGHRLKVFVYENAELEKYFDTSQFMITNVETAANRIGSSVDFLGISVVNDSNEDCLAPGSLYQNMTLDYLKKLKYEYNNN</sequence>
<comment type="caution">
    <text evidence="1">The sequence shown here is derived from an EMBL/GenBank/DDBJ whole genome shotgun (WGS) entry which is preliminary data.</text>
</comment>
<evidence type="ECO:0000313" key="2">
    <source>
        <dbReference type="Proteomes" id="UP000287527"/>
    </source>
</evidence>
<dbReference type="EMBL" id="SBII01000007">
    <property type="protein sequence ID" value="RWX00088.1"/>
    <property type="molecule type" value="Genomic_DNA"/>
</dbReference>
<dbReference type="RefSeq" id="WP_128390045.1">
    <property type="nucleotide sequence ID" value="NZ_SBII01000007.1"/>
</dbReference>
<evidence type="ECO:0000313" key="1">
    <source>
        <dbReference type="EMBL" id="RWX00088.1"/>
    </source>
</evidence>
<organism evidence="1 2">
    <name type="scientific">Flavobacterium cerinum</name>
    <dbReference type="NCBI Taxonomy" id="2502784"/>
    <lineage>
        <taxon>Bacteria</taxon>
        <taxon>Pseudomonadati</taxon>
        <taxon>Bacteroidota</taxon>
        <taxon>Flavobacteriia</taxon>
        <taxon>Flavobacteriales</taxon>
        <taxon>Flavobacteriaceae</taxon>
        <taxon>Flavobacterium</taxon>
    </lineage>
</organism>
<name>A0A3S3RJE1_9FLAO</name>
<gene>
    <name evidence="1" type="ORF">EPI11_11130</name>
</gene>
<protein>
    <submittedName>
        <fullName evidence="1">Uncharacterized protein</fullName>
    </submittedName>
</protein>